<sequence>MAASRPADEEALLALPAPVPSGMSGSLRLAAVVSALFVAAALGTVVAGTSRRSILLLGEAESLVGLDAVPDGCFKRGMFYTGPHKLPGSTRTVEAPKHDLPSIT</sequence>
<dbReference type="Proteomes" id="UP000604046">
    <property type="component" value="Unassembled WGS sequence"/>
</dbReference>
<keyword evidence="1" id="KW-0812">Transmembrane</keyword>
<gene>
    <name evidence="2" type="ORF">SNAT2548_LOCUS19054</name>
</gene>
<keyword evidence="1" id="KW-0472">Membrane</keyword>
<feature type="transmembrane region" description="Helical" evidence="1">
    <location>
        <begin position="27"/>
        <end position="47"/>
    </location>
</feature>
<evidence type="ECO:0000313" key="3">
    <source>
        <dbReference type="Proteomes" id="UP000604046"/>
    </source>
</evidence>
<proteinExistence type="predicted"/>
<organism evidence="2 3">
    <name type="scientific">Symbiodinium natans</name>
    <dbReference type="NCBI Taxonomy" id="878477"/>
    <lineage>
        <taxon>Eukaryota</taxon>
        <taxon>Sar</taxon>
        <taxon>Alveolata</taxon>
        <taxon>Dinophyceae</taxon>
        <taxon>Suessiales</taxon>
        <taxon>Symbiodiniaceae</taxon>
        <taxon>Symbiodinium</taxon>
    </lineage>
</organism>
<evidence type="ECO:0000256" key="1">
    <source>
        <dbReference type="SAM" id="Phobius"/>
    </source>
</evidence>
<accession>A0A812PFB4</accession>
<keyword evidence="1" id="KW-1133">Transmembrane helix</keyword>
<dbReference type="OrthoDB" id="10678609at2759"/>
<evidence type="ECO:0000313" key="2">
    <source>
        <dbReference type="EMBL" id="CAE7357260.1"/>
    </source>
</evidence>
<dbReference type="AlphaFoldDB" id="A0A812PFB4"/>
<dbReference type="EMBL" id="CAJNDS010002164">
    <property type="protein sequence ID" value="CAE7357260.1"/>
    <property type="molecule type" value="Genomic_DNA"/>
</dbReference>
<keyword evidence="3" id="KW-1185">Reference proteome</keyword>
<protein>
    <submittedName>
        <fullName evidence="2">Uncharacterized protein</fullName>
    </submittedName>
</protein>
<reference evidence="2" key="1">
    <citation type="submission" date="2021-02" db="EMBL/GenBank/DDBJ databases">
        <authorList>
            <person name="Dougan E. K."/>
            <person name="Rhodes N."/>
            <person name="Thang M."/>
            <person name="Chan C."/>
        </authorList>
    </citation>
    <scope>NUCLEOTIDE SEQUENCE</scope>
</reference>
<comment type="caution">
    <text evidence="2">The sequence shown here is derived from an EMBL/GenBank/DDBJ whole genome shotgun (WGS) entry which is preliminary data.</text>
</comment>
<name>A0A812PFB4_9DINO</name>